<name>V8FY67_9BURK</name>
<reference evidence="1 2" key="1">
    <citation type="submission" date="2013-11" db="EMBL/GenBank/DDBJ databases">
        <title>Genomic analysis of Pelistega sp. HM-7.</title>
        <authorList>
            <person name="Kumbhare S.V."/>
            <person name="Shetty S.A."/>
            <person name="Sharma O."/>
            <person name="Dhotre D.P."/>
        </authorList>
    </citation>
    <scope>NUCLEOTIDE SEQUENCE [LARGE SCALE GENOMIC DNA]</scope>
    <source>
        <strain evidence="1 2">HM-7</strain>
    </source>
</reference>
<evidence type="ECO:0000313" key="2">
    <source>
        <dbReference type="Proteomes" id="UP000018766"/>
    </source>
</evidence>
<sequence>MPLPWTGDNDGELWVWHDYFMTLQHSPKTILGLASSEELGDEIDKPNYLYALTVFYRDVATQQTHTDPILIFCLEQDSLALSVFTSRLKANHGTLTHEPTLDNVRSTLLSLMAQYINREDQPTHIGIIADAFTSPEIGIKMEASQHRKANNPKAYFIQIPQKMTSYRVNLA</sequence>
<dbReference type="AlphaFoldDB" id="V8FY67"/>
<dbReference type="Proteomes" id="UP000018766">
    <property type="component" value="Unassembled WGS sequence"/>
</dbReference>
<protein>
    <submittedName>
        <fullName evidence="1">Uncharacterized protein</fullName>
    </submittedName>
</protein>
<accession>V8FY67</accession>
<proteinExistence type="predicted"/>
<keyword evidence="2" id="KW-1185">Reference proteome</keyword>
<evidence type="ECO:0000313" key="1">
    <source>
        <dbReference type="EMBL" id="ETD68811.1"/>
    </source>
</evidence>
<comment type="caution">
    <text evidence="1">The sequence shown here is derived from an EMBL/GenBank/DDBJ whole genome shotgun (WGS) entry which is preliminary data.</text>
</comment>
<organism evidence="1 2">
    <name type="scientific">Pelistega indica</name>
    <dbReference type="NCBI Taxonomy" id="1414851"/>
    <lineage>
        <taxon>Bacteria</taxon>
        <taxon>Pseudomonadati</taxon>
        <taxon>Pseudomonadota</taxon>
        <taxon>Betaproteobacteria</taxon>
        <taxon>Burkholderiales</taxon>
        <taxon>Alcaligenaceae</taxon>
        <taxon>Pelistega</taxon>
    </lineage>
</organism>
<dbReference type="EMBL" id="AYSV01000101">
    <property type="protein sequence ID" value="ETD68811.1"/>
    <property type="molecule type" value="Genomic_DNA"/>
</dbReference>
<gene>
    <name evidence="1" type="ORF">V757_09865</name>
</gene>